<evidence type="ECO:0000256" key="2">
    <source>
        <dbReference type="ARBA" id="ARBA00013729"/>
    </source>
</evidence>
<dbReference type="InterPro" id="IPR036805">
    <property type="entry name" value="Tscrpt_elong_fac_GreA/B_N_sf"/>
</dbReference>
<name>A0A6J6C0K5_9ZZZZ</name>
<dbReference type="InterPro" id="IPR028624">
    <property type="entry name" value="Tscrpt_elong_fac_GreA/B"/>
</dbReference>
<evidence type="ECO:0000259" key="9">
    <source>
        <dbReference type="Pfam" id="PF03449"/>
    </source>
</evidence>
<dbReference type="NCBIfam" id="NF001262">
    <property type="entry name" value="PRK00226.1-3"/>
    <property type="match status" value="1"/>
</dbReference>
<organism evidence="10">
    <name type="scientific">freshwater metagenome</name>
    <dbReference type="NCBI Taxonomy" id="449393"/>
    <lineage>
        <taxon>unclassified sequences</taxon>
        <taxon>metagenomes</taxon>
        <taxon>ecological metagenomes</taxon>
    </lineage>
</organism>
<feature type="domain" description="Transcription elongation factor GreA/GreB N-terminal" evidence="9">
    <location>
        <begin position="17"/>
        <end position="86"/>
    </location>
</feature>
<dbReference type="PROSITE" id="PS00830">
    <property type="entry name" value="GREAB_2"/>
    <property type="match status" value="1"/>
</dbReference>
<evidence type="ECO:0000256" key="7">
    <source>
        <dbReference type="ARBA" id="ARBA00030776"/>
    </source>
</evidence>
<dbReference type="Pfam" id="PF03449">
    <property type="entry name" value="GreA_GreB_N"/>
    <property type="match status" value="1"/>
</dbReference>
<dbReference type="Gene3D" id="3.10.50.30">
    <property type="entry name" value="Transcription elongation factor, GreA/GreB, C-terminal domain"/>
    <property type="match status" value="1"/>
</dbReference>
<keyword evidence="3" id="KW-0805">Transcription regulation</keyword>
<accession>A0A6J6C0K5</accession>
<dbReference type="AlphaFoldDB" id="A0A6J6C0K5"/>
<evidence type="ECO:0000256" key="4">
    <source>
        <dbReference type="ARBA" id="ARBA00023125"/>
    </source>
</evidence>
<evidence type="ECO:0000313" key="10">
    <source>
        <dbReference type="EMBL" id="CAB4544527.1"/>
    </source>
</evidence>
<dbReference type="InterPro" id="IPR036953">
    <property type="entry name" value="GreA/GreB_C_sf"/>
</dbReference>
<keyword evidence="4" id="KW-0238">DNA-binding</keyword>
<evidence type="ECO:0000256" key="6">
    <source>
        <dbReference type="ARBA" id="ARBA00024916"/>
    </source>
</evidence>
<dbReference type="InterPro" id="IPR018151">
    <property type="entry name" value="TF_GreA/GreB_CS"/>
</dbReference>
<dbReference type="SUPFAM" id="SSF46557">
    <property type="entry name" value="GreA transcript cleavage protein, N-terminal domain"/>
    <property type="match status" value="1"/>
</dbReference>
<reference evidence="10" key="1">
    <citation type="submission" date="2020-05" db="EMBL/GenBank/DDBJ databases">
        <authorList>
            <person name="Chiriac C."/>
            <person name="Salcher M."/>
            <person name="Ghai R."/>
            <person name="Kavagutti S V."/>
        </authorList>
    </citation>
    <scope>NUCLEOTIDE SEQUENCE</scope>
</reference>
<evidence type="ECO:0000259" key="8">
    <source>
        <dbReference type="Pfam" id="PF01272"/>
    </source>
</evidence>
<dbReference type="GO" id="GO:0006354">
    <property type="term" value="P:DNA-templated transcription elongation"/>
    <property type="evidence" value="ECO:0007669"/>
    <property type="project" value="TreeGrafter"/>
</dbReference>
<dbReference type="GO" id="GO:0070063">
    <property type="term" value="F:RNA polymerase binding"/>
    <property type="evidence" value="ECO:0007669"/>
    <property type="project" value="InterPro"/>
</dbReference>
<dbReference type="FunFam" id="1.10.287.180:FF:000001">
    <property type="entry name" value="Transcription elongation factor GreA"/>
    <property type="match status" value="1"/>
</dbReference>
<dbReference type="Gene3D" id="1.10.287.180">
    <property type="entry name" value="Transcription elongation factor, GreA/GreB, N-terminal domain"/>
    <property type="match status" value="1"/>
</dbReference>
<dbReference type="InterPro" id="IPR001437">
    <property type="entry name" value="Tscrpt_elong_fac_GreA/B_C"/>
</dbReference>
<keyword evidence="5" id="KW-0804">Transcription</keyword>
<dbReference type="SUPFAM" id="SSF54534">
    <property type="entry name" value="FKBP-like"/>
    <property type="match status" value="1"/>
</dbReference>
<dbReference type="GO" id="GO:0003677">
    <property type="term" value="F:DNA binding"/>
    <property type="evidence" value="ECO:0007669"/>
    <property type="project" value="UniProtKB-KW"/>
</dbReference>
<dbReference type="PANTHER" id="PTHR30437">
    <property type="entry name" value="TRANSCRIPTION ELONGATION FACTOR GREA"/>
    <property type="match status" value="1"/>
</dbReference>
<dbReference type="PROSITE" id="PS00829">
    <property type="entry name" value="GREAB_1"/>
    <property type="match status" value="1"/>
</dbReference>
<dbReference type="HAMAP" id="MF_00105">
    <property type="entry name" value="GreA_GreB"/>
    <property type="match status" value="1"/>
</dbReference>
<dbReference type="EMBL" id="CAEZSN010000070">
    <property type="protein sequence ID" value="CAB4544527.1"/>
    <property type="molecule type" value="Genomic_DNA"/>
</dbReference>
<evidence type="ECO:0000256" key="3">
    <source>
        <dbReference type="ARBA" id="ARBA00023015"/>
    </source>
</evidence>
<dbReference type="GO" id="GO:0032784">
    <property type="term" value="P:regulation of DNA-templated transcription elongation"/>
    <property type="evidence" value="ECO:0007669"/>
    <property type="project" value="InterPro"/>
</dbReference>
<protein>
    <recommendedName>
        <fullName evidence="2">Transcription elongation factor GreA</fullName>
    </recommendedName>
    <alternativeName>
        <fullName evidence="7">Transcript cleavage factor GreA</fullName>
    </alternativeName>
</protein>
<dbReference type="EMBL" id="CAEZUR010000107">
    <property type="protein sequence ID" value="CAB4615214.1"/>
    <property type="molecule type" value="Genomic_DNA"/>
</dbReference>
<proteinExistence type="inferred from homology"/>
<evidence type="ECO:0000256" key="1">
    <source>
        <dbReference type="ARBA" id="ARBA00008213"/>
    </source>
</evidence>
<comment type="function">
    <text evidence="6">Necessary for efficient RNA polymerase transcription elongation past template-encoded arresting sites. The arresting sites in DNA have the property of trapping a certain fraction of elongating RNA polymerases that pass through, resulting in locked ternary complexes. Cleavage of the nascent transcript by cleavage factors such as GreA or GreB allows the resumption of elongation from the new 3'terminus. GreA releases sequences of 2 to 3 nucleotides.</text>
</comment>
<dbReference type="PIRSF" id="PIRSF006092">
    <property type="entry name" value="GreA_GreB"/>
    <property type="match status" value="1"/>
</dbReference>
<dbReference type="InterPro" id="IPR022691">
    <property type="entry name" value="Tscrpt_elong_fac_GreA/B_N"/>
</dbReference>
<evidence type="ECO:0000313" key="11">
    <source>
        <dbReference type="EMBL" id="CAB4615214.1"/>
    </source>
</evidence>
<gene>
    <name evidence="10" type="ORF">UFOPK1433_00707</name>
    <name evidence="11" type="ORF">UFOPK1843_01080</name>
</gene>
<dbReference type="InterPro" id="IPR023459">
    <property type="entry name" value="Tscrpt_elong_fac_GreA/B_fam"/>
</dbReference>
<evidence type="ECO:0000256" key="5">
    <source>
        <dbReference type="ARBA" id="ARBA00023163"/>
    </source>
</evidence>
<dbReference type="Pfam" id="PF01272">
    <property type="entry name" value="GreA_GreB"/>
    <property type="match status" value="1"/>
</dbReference>
<dbReference type="PANTHER" id="PTHR30437:SF4">
    <property type="entry name" value="TRANSCRIPTION ELONGATION FACTOR GREA"/>
    <property type="match status" value="1"/>
</dbReference>
<sequence>MVAASNRIDPMSEEPTWLTQDAFDRLAAELEHLLKVGRPDIARRIGEAREEGDLKENGGYHAAKEEQGKIEARIYRLENILSSAVVGEPHGSHGLVEQGMWITVELGGSETSFLLGSAEIAEDHITVYSPDSPLGNAILGKKIGEVAEYKTPMGKTITVKVLNVERFNG</sequence>
<feature type="domain" description="Transcription elongation factor GreA/GreB C-terminal" evidence="8">
    <location>
        <begin position="93"/>
        <end position="165"/>
    </location>
</feature>
<comment type="similarity">
    <text evidence="1">Belongs to the GreA/GreB family.</text>
</comment>